<accession>A0AA47MR86</accession>
<dbReference type="PANTHER" id="PTHR31912:SF35">
    <property type="entry name" value="C2H2-TYPE DOMAIN-CONTAINING PROTEIN"/>
    <property type="match status" value="1"/>
</dbReference>
<dbReference type="Proteomes" id="UP001174136">
    <property type="component" value="Unassembled WGS sequence"/>
</dbReference>
<keyword evidence="3" id="KW-1185">Reference proteome</keyword>
<dbReference type="InterPro" id="IPR013087">
    <property type="entry name" value="Znf_C2H2_type"/>
</dbReference>
<evidence type="ECO:0000313" key="3">
    <source>
        <dbReference type="Proteomes" id="UP001174136"/>
    </source>
</evidence>
<proteinExistence type="predicted"/>
<dbReference type="EMBL" id="JAOPHQ010002884">
    <property type="protein sequence ID" value="KAK0145123.1"/>
    <property type="molecule type" value="Genomic_DNA"/>
</dbReference>
<name>A0AA47MR86_MERPO</name>
<dbReference type="AlphaFoldDB" id="A0AA47MR86"/>
<feature type="domain" description="C2H2-type" evidence="1">
    <location>
        <begin position="142"/>
        <end position="164"/>
    </location>
</feature>
<dbReference type="SMART" id="SM00355">
    <property type="entry name" value="ZnF_C2H2"/>
    <property type="match status" value="4"/>
</dbReference>
<evidence type="ECO:0000259" key="1">
    <source>
        <dbReference type="PROSITE" id="PS00028"/>
    </source>
</evidence>
<dbReference type="PROSITE" id="PS00028">
    <property type="entry name" value="ZINC_FINGER_C2H2_1"/>
    <property type="match status" value="1"/>
</dbReference>
<gene>
    <name evidence="2" type="ORF">N1851_015977</name>
</gene>
<organism evidence="2 3">
    <name type="scientific">Merluccius polli</name>
    <name type="common">Benguela hake</name>
    <name type="synonym">Merluccius cadenati</name>
    <dbReference type="NCBI Taxonomy" id="89951"/>
    <lineage>
        <taxon>Eukaryota</taxon>
        <taxon>Metazoa</taxon>
        <taxon>Chordata</taxon>
        <taxon>Craniata</taxon>
        <taxon>Vertebrata</taxon>
        <taxon>Euteleostomi</taxon>
        <taxon>Actinopterygii</taxon>
        <taxon>Neopterygii</taxon>
        <taxon>Teleostei</taxon>
        <taxon>Neoteleostei</taxon>
        <taxon>Acanthomorphata</taxon>
        <taxon>Zeiogadaria</taxon>
        <taxon>Gadariae</taxon>
        <taxon>Gadiformes</taxon>
        <taxon>Gadoidei</taxon>
        <taxon>Merlucciidae</taxon>
        <taxon>Merluccius</taxon>
    </lineage>
</organism>
<protein>
    <recommendedName>
        <fullName evidence="1">C2H2-type domain-containing protein</fullName>
    </recommendedName>
</protein>
<comment type="caution">
    <text evidence="2">The sequence shown here is derived from an EMBL/GenBank/DDBJ whole genome shotgun (WGS) entry which is preliminary data.</text>
</comment>
<dbReference type="PANTHER" id="PTHR31912">
    <property type="entry name" value="IP13529P"/>
    <property type="match status" value="1"/>
</dbReference>
<sequence length="990" mass="112606">MFQQTAVSSLRVHIVSPLTLHCSSRSYADRSADDRVGIRPRGTVERRRNDYHPKSVASENCTKFLQLVPLASTKDYILIVLAAHFVQGFVVQSCEGLYLFESLHAMRWLCKCCTYFSENRRRIIEHYRAVHGHFGRNCPLPCIYSDCHLVFRSQQSLKNHLRQHGVSQHEPIGHLNFKINCQLCDFNESVTIKQYFSHLGKHLKSKETVTCPFNHCSFKSSVYSTFTSHKSRFHNNVTLQDLKSELVLQTNVNEEHLVGQVQSDISDAEFSGVENITEHEVNTDTVQARLASLLLRLQTVLHVSKTAVQQIVTEFRDIGVLVGELNKNTLDKALRQHGCTIDESTLNIVKDTLCQANHFSCLSEGGSLGTDKRRLSFFKENFSVINPVEFVLDLSSKRTFVYVSILGVLQVLLNRGDVLDRVLEERQKLQSGHYASFSDASYCKENPLISGEDLSISLGLYIDDFEVCNPLGTSRKKHKLCAIYWVIANLPVRDRSSLSTIYLAALCKSQDVKTFGYSPIVQPLLRDLKLLENQGIYINRLGTSVRGTVLYISSDNLGAHSFAGFQESFNVDKFCRFCLAGRKDIQTCSVRSGAFVLRTRESHNLDLSELKDNVTLKSVNGVKRDCVLNELQYFHCITGFPPDFLHDLLEGIVPFELCLCLKKLIENKYFTVDHLNTAIQHFPYTFSDKTNCPQIIPVNFHLVGTIGGNGHENWTLLRLLPLIIGEVVPENDNAWSVILELKDIVEILVSSSFTEESLSYFEAKIFEHRKLLIEVFPDVKLKPKHHFLEHYPGLIRCFGPVVDFWTFRFEAKHSFFKKAARDLNNFKNIVLSLANKHQLMLAYFFDMPCLYKPAVEVERATYSSLENLSTLVKQAIQHKFSHLTTVSLATTAFIHGTKYVKGMFVSFGSTSGLPDFCQILYIVVVDNKAFFILQPFSTWYLDHFRCFEVCSTDDQQLVVVEHAELNHYAPLSAYTVQGRHLVSPKASLLH</sequence>
<reference evidence="2" key="1">
    <citation type="journal article" date="2023" name="Front. Mar. Sci.">
        <title>A new Merluccius polli reference genome to investigate the effects of global change in West African waters.</title>
        <authorList>
            <person name="Mateo J.L."/>
            <person name="Blanco-Fernandez C."/>
            <person name="Garcia-Vazquez E."/>
            <person name="Machado-Schiaffino G."/>
        </authorList>
    </citation>
    <scope>NUCLEOTIDE SEQUENCE</scope>
    <source>
        <strain evidence="2">C29</strain>
        <tissue evidence="2">Fin</tissue>
    </source>
</reference>
<evidence type="ECO:0000313" key="2">
    <source>
        <dbReference type="EMBL" id="KAK0145123.1"/>
    </source>
</evidence>